<evidence type="ECO:0000313" key="1">
    <source>
        <dbReference type="EMBL" id="KAG0564344.1"/>
    </source>
</evidence>
<reference evidence="1" key="1">
    <citation type="submission" date="2020-06" db="EMBL/GenBank/DDBJ databases">
        <title>WGS assembly of Ceratodon purpureus strain R40.</title>
        <authorList>
            <person name="Carey S.B."/>
            <person name="Jenkins J."/>
            <person name="Shu S."/>
            <person name="Lovell J.T."/>
            <person name="Sreedasyam A."/>
            <person name="Maumus F."/>
            <person name="Tiley G.P."/>
            <person name="Fernandez-Pozo N."/>
            <person name="Barry K."/>
            <person name="Chen C."/>
            <person name="Wang M."/>
            <person name="Lipzen A."/>
            <person name="Daum C."/>
            <person name="Saski C.A."/>
            <person name="Payton A.C."/>
            <person name="Mcbreen J.C."/>
            <person name="Conrad R.E."/>
            <person name="Kollar L.M."/>
            <person name="Olsson S."/>
            <person name="Huttunen S."/>
            <person name="Landis J.B."/>
            <person name="Wickett N.J."/>
            <person name="Johnson M.G."/>
            <person name="Rensing S.A."/>
            <person name="Grimwood J."/>
            <person name="Schmutz J."/>
            <person name="Mcdaniel S.F."/>
        </authorList>
    </citation>
    <scope>NUCLEOTIDE SEQUENCE</scope>
    <source>
        <strain evidence="1">R40</strain>
    </source>
</reference>
<comment type="caution">
    <text evidence="1">The sequence shown here is derived from an EMBL/GenBank/DDBJ whole genome shotgun (WGS) entry which is preliminary data.</text>
</comment>
<gene>
    <name evidence="1" type="ORF">KC19_8G102900</name>
</gene>
<proteinExistence type="predicted"/>
<organism evidence="1 2">
    <name type="scientific">Ceratodon purpureus</name>
    <name type="common">Fire moss</name>
    <name type="synonym">Dicranum purpureum</name>
    <dbReference type="NCBI Taxonomy" id="3225"/>
    <lineage>
        <taxon>Eukaryota</taxon>
        <taxon>Viridiplantae</taxon>
        <taxon>Streptophyta</taxon>
        <taxon>Embryophyta</taxon>
        <taxon>Bryophyta</taxon>
        <taxon>Bryophytina</taxon>
        <taxon>Bryopsida</taxon>
        <taxon>Dicranidae</taxon>
        <taxon>Pseudoditrichales</taxon>
        <taxon>Ditrichaceae</taxon>
        <taxon>Ceratodon</taxon>
    </lineage>
</organism>
<dbReference type="AlphaFoldDB" id="A0A8T0H1W4"/>
<evidence type="ECO:0000313" key="2">
    <source>
        <dbReference type="Proteomes" id="UP000822688"/>
    </source>
</evidence>
<name>A0A8T0H1W4_CERPU</name>
<accession>A0A8T0H1W4</accession>
<dbReference type="EMBL" id="CM026429">
    <property type="protein sequence ID" value="KAG0564344.1"/>
    <property type="molecule type" value="Genomic_DNA"/>
</dbReference>
<protein>
    <submittedName>
        <fullName evidence="1">Uncharacterized protein</fullName>
    </submittedName>
</protein>
<keyword evidence="2" id="KW-1185">Reference proteome</keyword>
<dbReference type="Proteomes" id="UP000822688">
    <property type="component" value="Chromosome 8"/>
</dbReference>
<sequence>MLNQNKICPNRGRRYAKQVSFAANPEHRKLPITASSTRKVFLDEFQLEKQSKLEEKKINSKLRGNNLAAHCAT</sequence>